<feature type="region of interest" description="Disordered" evidence="1">
    <location>
        <begin position="1"/>
        <end position="45"/>
    </location>
</feature>
<gene>
    <name evidence="2" type="primary">CLPTM1_2</name>
    <name evidence="2" type="ORF">OS493_024668</name>
</gene>
<keyword evidence="3" id="KW-1185">Reference proteome</keyword>
<dbReference type="EMBL" id="MU825892">
    <property type="protein sequence ID" value="KAJ7383977.1"/>
    <property type="molecule type" value="Genomic_DNA"/>
</dbReference>
<dbReference type="Proteomes" id="UP001163046">
    <property type="component" value="Unassembled WGS sequence"/>
</dbReference>
<evidence type="ECO:0000256" key="1">
    <source>
        <dbReference type="SAM" id="MobiDB-lite"/>
    </source>
</evidence>
<proteinExistence type="predicted"/>
<protein>
    <submittedName>
        <fullName evidence="2">Cleft lip and palate transmembrane protein 1 like protein</fullName>
    </submittedName>
</protein>
<organism evidence="2 3">
    <name type="scientific">Desmophyllum pertusum</name>
    <dbReference type="NCBI Taxonomy" id="174260"/>
    <lineage>
        <taxon>Eukaryota</taxon>
        <taxon>Metazoa</taxon>
        <taxon>Cnidaria</taxon>
        <taxon>Anthozoa</taxon>
        <taxon>Hexacorallia</taxon>
        <taxon>Scleractinia</taxon>
        <taxon>Caryophylliina</taxon>
        <taxon>Caryophylliidae</taxon>
        <taxon>Desmophyllum</taxon>
    </lineage>
</organism>
<feature type="compositionally biased region" description="Basic and acidic residues" evidence="1">
    <location>
        <begin position="1"/>
        <end position="17"/>
    </location>
</feature>
<evidence type="ECO:0000313" key="3">
    <source>
        <dbReference type="Proteomes" id="UP001163046"/>
    </source>
</evidence>
<feature type="compositionally biased region" description="Low complexity" evidence="1">
    <location>
        <begin position="22"/>
        <end position="45"/>
    </location>
</feature>
<dbReference type="AlphaFoldDB" id="A0A9W9ZLN6"/>
<keyword evidence="2" id="KW-0472">Membrane</keyword>
<comment type="caution">
    <text evidence="2">The sequence shown here is derived from an EMBL/GenBank/DDBJ whole genome shotgun (WGS) entry which is preliminary data.</text>
</comment>
<sequence length="108" mass="12490">MASTERSDEAVCERSEQQSDSQLQNGTAGNNGQQNDQPQPQQQQGSMWNWKSLLVRMFIFWVISQLFRGRGQQQSTTTNTFASTNVFKTDEKMELWVYLAEVGILYRF</sequence>
<evidence type="ECO:0000313" key="2">
    <source>
        <dbReference type="EMBL" id="KAJ7383977.1"/>
    </source>
</evidence>
<accession>A0A9W9ZLN6</accession>
<name>A0A9W9ZLN6_9CNID</name>
<keyword evidence="2" id="KW-0812">Transmembrane</keyword>
<reference evidence="2" key="1">
    <citation type="submission" date="2023-01" db="EMBL/GenBank/DDBJ databases">
        <title>Genome assembly of the deep-sea coral Lophelia pertusa.</title>
        <authorList>
            <person name="Herrera S."/>
            <person name="Cordes E."/>
        </authorList>
    </citation>
    <scope>NUCLEOTIDE SEQUENCE</scope>
    <source>
        <strain evidence="2">USNM1676648</strain>
        <tissue evidence="2">Polyp</tissue>
    </source>
</reference>